<dbReference type="HOGENOM" id="CLU_042042_0_0_0"/>
<keyword evidence="5 9" id="KW-0285">Flavoprotein</keyword>
<dbReference type="EMBL" id="CM001402">
    <property type="protein sequence ID" value="EHO40003.1"/>
    <property type="molecule type" value="Genomic_DNA"/>
</dbReference>
<dbReference type="SUPFAM" id="SSF51395">
    <property type="entry name" value="FMN-linked oxidoreductases"/>
    <property type="match status" value="1"/>
</dbReference>
<feature type="binding site" evidence="9">
    <location>
        <position position="125"/>
    </location>
    <ligand>
        <name>substrate</name>
    </ligand>
</feature>
<name>H1XQB6_CALAY</name>
<evidence type="ECO:0000256" key="8">
    <source>
        <dbReference type="ARBA" id="ARBA00023002"/>
    </source>
</evidence>
<dbReference type="NCBIfam" id="TIGR01037">
    <property type="entry name" value="pyrD_sub1_fam"/>
    <property type="match status" value="1"/>
</dbReference>
<sequence length="305" mass="32470">MDGVNFLNLKLKNPTVLASGILGLTASSMRRVIKVGGAGAVTTKSFNKDWRKGHKNPSIIPFEHGLLNAVGLSNPGIDEMVKEIRKFKQQSEAPIFASIFGRTIDEFAEVTQRTVEAEPDLIEVNVSCPNVHSEFGQPFGDSLSDTARVTEIVKKHAGSIPVSIKLGPHGPGMGRLARVCEENGADAITAINTVGPGMLIDIDVRKPILSNKTGGVSGPAILPIAVKSVYEVYRTVKIPIIGTGGVTVAADAIQLILAGATLIGIGTAVYYQGIEVFRKVADGIQSYLQKYGFNSIEEIRGLAHE</sequence>
<comment type="pathway">
    <text evidence="2 9">Pyrimidine metabolism; UMP biosynthesis via de novo pathway.</text>
</comment>
<dbReference type="CDD" id="cd04740">
    <property type="entry name" value="DHOD_1B_like"/>
    <property type="match status" value="1"/>
</dbReference>
<dbReference type="InterPro" id="IPR049622">
    <property type="entry name" value="Dihydroorotate_DH_I"/>
</dbReference>
<keyword evidence="13" id="KW-1185">Reference proteome</keyword>
<evidence type="ECO:0000313" key="13">
    <source>
        <dbReference type="Proteomes" id="UP000004671"/>
    </source>
</evidence>
<feature type="binding site" evidence="9">
    <location>
        <begin position="244"/>
        <end position="245"/>
    </location>
    <ligand>
        <name>FMN</name>
        <dbReference type="ChEBI" id="CHEBI:58210"/>
    </ligand>
</feature>
<evidence type="ECO:0000313" key="14">
    <source>
        <dbReference type="Proteomes" id="UP000183868"/>
    </source>
</evidence>
<dbReference type="Proteomes" id="UP000183868">
    <property type="component" value="Chromosome"/>
</dbReference>
<dbReference type="InterPro" id="IPR033888">
    <property type="entry name" value="DHOD_1B"/>
</dbReference>
<evidence type="ECO:0000313" key="11">
    <source>
        <dbReference type="EMBL" id="APF19909.1"/>
    </source>
</evidence>
<dbReference type="InterPro" id="IPR050074">
    <property type="entry name" value="DHO_dehydrogenase"/>
</dbReference>
<reference evidence="12 13" key="1">
    <citation type="submission" date="2011-09" db="EMBL/GenBank/DDBJ databases">
        <title>The permanent draft genome of Caldithrix abyssi DSM 13497.</title>
        <authorList>
            <consortium name="US DOE Joint Genome Institute (JGI-PGF)"/>
            <person name="Lucas S."/>
            <person name="Han J."/>
            <person name="Lapidus A."/>
            <person name="Bruce D."/>
            <person name="Goodwin L."/>
            <person name="Pitluck S."/>
            <person name="Peters L."/>
            <person name="Kyrpides N."/>
            <person name="Mavromatis K."/>
            <person name="Ivanova N."/>
            <person name="Mikhailova N."/>
            <person name="Chertkov O."/>
            <person name="Detter J.C."/>
            <person name="Tapia R."/>
            <person name="Han C."/>
            <person name="Land M."/>
            <person name="Hauser L."/>
            <person name="Markowitz V."/>
            <person name="Cheng J.-F."/>
            <person name="Hugenholtz P."/>
            <person name="Woyke T."/>
            <person name="Wu D."/>
            <person name="Spring S."/>
            <person name="Brambilla E."/>
            <person name="Klenk H.-P."/>
            <person name="Eisen J.A."/>
        </authorList>
    </citation>
    <scope>NUCLEOTIDE SEQUENCE [LARGE SCALE GENOMIC DNA]</scope>
    <source>
        <strain evidence="12 13">DSM 13497</strain>
    </source>
</reference>
<dbReference type="InParanoid" id="H1XQB6"/>
<feature type="binding site" evidence="9">
    <location>
        <begin position="68"/>
        <end position="72"/>
    </location>
    <ligand>
        <name>substrate</name>
    </ligand>
</feature>
<feature type="active site" description="Nucleophile" evidence="9">
    <location>
        <position position="128"/>
    </location>
</feature>
<evidence type="ECO:0000256" key="6">
    <source>
        <dbReference type="ARBA" id="ARBA00022643"/>
    </source>
</evidence>
<evidence type="ECO:0000256" key="4">
    <source>
        <dbReference type="ARBA" id="ARBA00022490"/>
    </source>
</evidence>
<dbReference type="UniPathway" id="UPA00070"/>
<dbReference type="PANTHER" id="PTHR48109:SF1">
    <property type="entry name" value="DIHYDROOROTATE DEHYDROGENASE (FUMARATE)"/>
    <property type="match status" value="1"/>
</dbReference>
<dbReference type="PaxDb" id="880073-Calab_0357"/>
<dbReference type="PANTHER" id="PTHR48109">
    <property type="entry name" value="DIHYDROOROTATE DEHYDROGENASE (QUINONE), MITOCHONDRIAL-RELATED"/>
    <property type="match status" value="1"/>
</dbReference>
<comment type="similarity">
    <text evidence="3 9">Belongs to the dihydroorotate dehydrogenase family. Type 1 subfamily.</text>
</comment>
<comment type="subcellular location">
    <subcellularLocation>
        <location evidence="1 9">Cytoplasm</location>
    </subcellularLocation>
</comment>
<dbReference type="GO" id="GO:0006207">
    <property type="term" value="P:'de novo' pyrimidine nucleobase biosynthetic process"/>
    <property type="evidence" value="ECO:0007669"/>
    <property type="project" value="TreeGrafter"/>
</dbReference>
<feature type="domain" description="Dihydroorotate dehydrogenase catalytic" evidence="10">
    <location>
        <begin position="4"/>
        <end position="288"/>
    </location>
</feature>
<comment type="function">
    <text evidence="9">Catalyzes the conversion of dihydroorotate to orotate.</text>
</comment>
<evidence type="ECO:0000256" key="9">
    <source>
        <dbReference type="HAMAP-Rule" id="MF_00224"/>
    </source>
</evidence>
<dbReference type="OrthoDB" id="9794954at2"/>
<keyword evidence="7 9" id="KW-0665">Pyrimidine biosynthesis</keyword>
<dbReference type="GO" id="GO:0005737">
    <property type="term" value="C:cytoplasm"/>
    <property type="evidence" value="ECO:0007669"/>
    <property type="project" value="UniProtKB-SubCell"/>
</dbReference>
<evidence type="ECO:0000256" key="3">
    <source>
        <dbReference type="ARBA" id="ARBA00008008"/>
    </source>
</evidence>
<dbReference type="HAMAP" id="MF_00224">
    <property type="entry name" value="DHO_dh_type1"/>
    <property type="match status" value="1"/>
</dbReference>
<feature type="binding site" evidence="9">
    <location>
        <position position="125"/>
    </location>
    <ligand>
        <name>FMN</name>
        <dbReference type="ChEBI" id="CHEBI:58210"/>
    </ligand>
</feature>
<dbReference type="Pfam" id="PF01180">
    <property type="entry name" value="DHO_dh"/>
    <property type="match status" value="1"/>
</dbReference>
<comment type="catalytic activity">
    <reaction evidence="9">
        <text>(S)-dihydroorotate + A = orotate + AH2</text>
        <dbReference type="Rhea" id="RHEA:18073"/>
        <dbReference type="ChEBI" id="CHEBI:13193"/>
        <dbReference type="ChEBI" id="CHEBI:17499"/>
        <dbReference type="ChEBI" id="CHEBI:30839"/>
        <dbReference type="ChEBI" id="CHEBI:30864"/>
    </reaction>
</comment>
<dbReference type="InterPro" id="IPR012135">
    <property type="entry name" value="Dihydroorotate_DH_1_2"/>
</dbReference>
<dbReference type="EC" id="1.3.-.-" evidence="9"/>
<dbReference type="InterPro" id="IPR024920">
    <property type="entry name" value="Dihydroorotate_DH_1"/>
</dbReference>
<dbReference type="InterPro" id="IPR023359">
    <property type="entry name" value="Dihydro_DH_chainA_dom2"/>
</dbReference>
<dbReference type="InterPro" id="IPR013785">
    <property type="entry name" value="Aldolase_TIM"/>
</dbReference>
<dbReference type="NCBIfam" id="NF005574">
    <property type="entry name" value="PRK07259.1"/>
    <property type="match status" value="1"/>
</dbReference>
<evidence type="ECO:0000256" key="5">
    <source>
        <dbReference type="ARBA" id="ARBA00022630"/>
    </source>
</evidence>
<feature type="binding site" evidence="9">
    <location>
        <position position="218"/>
    </location>
    <ligand>
        <name>FMN</name>
        <dbReference type="ChEBI" id="CHEBI:58210"/>
    </ligand>
</feature>
<accession>H1XQB6</accession>
<comment type="caution">
    <text evidence="9">Lacks conserved residue(s) required for the propagation of feature annotation.</text>
</comment>
<dbReference type="GO" id="GO:0044205">
    <property type="term" value="P:'de novo' UMP biosynthetic process"/>
    <property type="evidence" value="ECO:0007669"/>
    <property type="project" value="UniProtKB-UniRule"/>
</dbReference>
<feature type="binding site" evidence="9">
    <location>
        <begin position="266"/>
        <end position="267"/>
    </location>
    <ligand>
        <name>FMN</name>
        <dbReference type="ChEBI" id="CHEBI:58210"/>
    </ligand>
</feature>
<keyword evidence="4 9" id="KW-0963">Cytoplasm</keyword>
<dbReference type="RefSeq" id="WP_006926911.1">
    <property type="nucleotide sequence ID" value="NZ_CM001402.1"/>
</dbReference>
<protein>
    <recommendedName>
        <fullName evidence="9">Dihydroorotate dehydrogenase</fullName>
        <shortName evidence="9">DHOD</shortName>
        <shortName evidence="9">DHODase</shortName>
        <shortName evidence="9">DHOdehase</shortName>
        <ecNumber evidence="9">1.3.-.-</ecNumber>
    </recommendedName>
</protein>
<dbReference type="EMBL" id="CP018099">
    <property type="protein sequence ID" value="APF19909.1"/>
    <property type="molecule type" value="Genomic_DNA"/>
</dbReference>
<evidence type="ECO:0000256" key="2">
    <source>
        <dbReference type="ARBA" id="ARBA00004725"/>
    </source>
</evidence>
<feature type="binding site" evidence="9">
    <location>
        <begin position="44"/>
        <end position="45"/>
    </location>
    <ligand>
        <name>FMN</name>
        <dbReference type="ChEBI" id="CHEBI:58210"/>
    </ligand>
</feature>
<dbReference type="Proteomes" id="UP000004671">
    <property type="component" value="Chromosome"/>
</dbReference>
<proteinExistence type="inferred from homology"/>
<feature type="binding site" evidence="9">
    <location>
        <position position="19"/>
    </location>
    <ligand>
        <name>FMN</name>
        <dbReference type="ChEBI" id="CHEBI:58210"/>
    </ligand>
</feature>
<gene>
    <name evidence="9 11" type="primary">pyrD</name>
    <name evidence="11" type="ORF">Cabys_3161</name>
    <name evidence="12" type="ORF">Calab_0357</name>
</gene>
<feature type="binding site" evidence="9">
    <location>
        <position position="165"/>
    </location>
    <ligand>
        <name>FMN</name>
        <dbReference type="ChEBI" id="CHEBI:58210"/>
    </ligand>
</feature>
<comment type="cofactor">
    <cofactor evidence="9">
        <name>FMN</name>
        <dbReference type="ChEBI" id="CHEBI:58210"/>
    </cofactor>
    <text evidence="9">Binds 1 FMN per subunit.</text>
</comment>
<dbReference type="GO" id="GO:0004152">
    <property type="term" value="F:dihydroorotate dehydrogenase activity"/>
    <property type="evidence" value="ECO:0007669"/>
    <property type="project" value="UniProtKB-UniRule"/>
</dbReference>
<keyword evidence="8 9" id="KW-0560">Oxidoreductase</keyword>
<feature type="binding site" evidence="9">
    <location>
        <position position="44"/>
    </location>
    <ligand>
        <name>substrate</name>
    </ligand>
</feature>
<dbReference type="FunCoup" id="H1XQB6">
    <property type="interactions" value="232"/>
</dbReference>
<feature type="binding site" evidence="9">
    <location>
        <position position="191"/>
    </location>
    <ligand>
        <name>FMN</name>
        <dbReference type="ChEBI" id="CHEBI:58210"/>
    </ligand>
</feature>
<keyword evidence="6 9" id="KW-0288">FMN</keyword>
<organism evidence="12 13">
    <name type="scientific">Caldithrix abyssi DSM 13497</name>
    <dbReference type="NCBI Taxonomy" id="880073"/>
    <lineage>
        <taxon>Bacteria</taxon>
        <taxon>Pseudomonadati</taxon>
        <taxon>Calditrichota</taxon>
        <taxon>Calditrichia</taxon>
        <taxon>Calditrichales</taxon>
        <taxon>Calditrichaceae</taxon>
        <taxon>Caldithrix</taxon>
    </lineage>
</organism>
<dbReference type="AlphaFoldDB" id="H1XQB6"/>
<dbReference type="FunFam" id="3.20.20.70:FF:000027">
    <property type="entry name" value="Dihydropyrimidine dehydrogenase [NADP(+)]"/>
    <property type="match status" value="1"/>
</dbReference>
<reference evidence="11 14" key="2">
    <citation type="submission" date="2016-11" db="EMBL/GenBank/DDBJ databases">
        <title>Genomic analysis of Caldithrix abyssi and proposal of a novel bacterial phylum Caldithrichaeota.</title>
        <authorList>
            <person name="Kublanov I."/>
            <person name="Sigalova O."/>
            <person name="Gavrilov S."/>
            <person name="Lebedinsky A."/>
            <person name="Ivanova N."/>
            <person name="Daum C."/>
            <person name="Reddy T."/>
            <person name="Klenk H.P."/>
            <person name="Goker M."/>
            <person name="Reva O."/>
            <person name="Miroshnichenko M."/>
            <person name="Kyprides N."/>
            <person name="Woyke T."/>
            <person name="Gelfand M."/>
        </authorList>
    </citation>
    <scope>NUCLEOTIDE SEQUENCE [LARGE SCALE GENOMIC DNA]</scope>
    <source>
        <strain evidence="11 14">LF13</strain>
    </source>
</reference>
<dbReference type="Gene3D" id="2.30.26.10">
    <property type="entry name" value="Dihydroorotate Dehydrogenase A, chain A, domain 2"/>
    <property type="match status" value="1"/>
</dbReference>
<evidence type="ECO:0000313" key="12">
    <source>
        <dbReference type="EMBL" id="EHO40003.1"/>
    </source>
</evidence>
<dbReference type="KEGG" id="caby:Cabys_3161"/>
<evidence type="ECO:0000256" key="1">
    <source>
        <dbReference type="ARBA" id="ARBA00004496"/>
    </source>
</evidence>
<dbReference type="InterPro" id="IPR005720">
    <property type="entry name" value="Dihydroorotate_DH_cat"/>
</dbReference>
<dbReference type="Gene3D" id="3.20.20.70">
    <property type="entry name" value="Aldolase class I"/>
    <property type="match status" value="1"/>
</dbReference>
<dbReference type="STRING" id="880073.Cabys_3161"/>
<dbReference type="eggNOG" id="COG0167">
    <property type="taxonomic scope" value="Bacteria"/>
</dbReference>
<evidence type="ECO:0000259" key="10">
    <source>
        <dbReference type="Pfam" id="PF01180"/>
    </source>
</evidence>
<evidence type="ECO:0000256" key="7">
    <source>
        <dbReference type="ARBA" id="ARBA00022975"/>
    </source>
</evidence>
<feature type="binding site" evidence="9">
    <location>
        <begin position="192"/>
        <end position="193"/>
    </location>
    <ligand>
        <name>substrate</name>
    </ligand>
</feature>
<dbReference type="PIRSF" id="PIRSF000164">
    <property type="entry name" value="DHO_oxidase"/>
    <property type="match status" value="1"/>
</dbReference>